<feature type="region of interest" description="Disordered" evidence="1">
    <location>
        <begin position="461"/>
        <end position="607"/>
    </location>
</feature>
<dbReference type="InParanoid" id="A0A1E7ENQ2"/>
<feature type="compositionally biased region" description="Low complexity" evidence="1">
    <location>
        <begin position="622"/>
        <end position="641"/>
    </location>
</feature>
<feature type="compositionally biased region" description="Basic and acidic residues" evidence="1">
    <location>
        <begin position="538"/>
        <end position="547"/>
    </location>
</feature>
<organism evidence="2 3">
    <name type="scientific">Fragilariopsis cylindrus CCMP1102</name>
    <dbReference type="NCBI Taxonomy" id="635003"/>
    <lineage>
        <taxon>Eukaryota</taxon>
        <taxon>Sar</taxon>
        <taxon>Stramenopiles</taxon>
        <taxon>Ochrophyta</taxon>
        <taxon>Bacillariophyta</taxon>
        <taxon>Bacillariophyceae</taxon>
        <taxon>Bacillariophycidae</taxon>
        <taxon>Bacillariales</taxon>
        <taxon>Bacillariaceae</taxon>
        <taxon>Fragilariopsis</taxon>
    </lineage>
</organism>
<feature type="compositionally biased region" description="Basic residues" evidence="1">
    <location>
        <begin position="548"/>
        <end position="558"/>
    </location>
</feature>
<feature type="compositionally biased region" description="Basic and acidic residues" evidence="1">
    <location>
        <begin position="13"/>
        <end position="22"/>
    </location>
</feature>
<feature type="compositionally biased region" description="Basic and acidic residues" evidence="1">
    <location>
        <begin position="475"/>
        <end position="494"/>
    </location>
</feature>
<protein>
    <submittedName>
        <fullName evidence="2">Uncharacterized protein</fullName>
    </submittedName>
</protein>
<reference evidence="2 3" key="1">
    <citation type="submission" date="2016-09" db="EMBL/GenBank/DDBJ databases">
        <title>Extensive genetic diversity and differential bi-allelic expression allows diatom success in the polar Southern Ocean.</title>
        <authorList>
            <consortium name="DOE Joint Genome Institute"/>
            <person name="Mock T."/>
            <person name="Otillar R.P."/>
            <person name="Strauss J."/>
            <person name="Dupont C."/>
            <person name="Frickenhaus S."/>
            <person name="Maumus F."/>
            <person name="Mcmullan M."/>
            <person name="Sanges R."/>
            <person name="Schmutz J."/>
            <person name="Toseland A."/>
            <person name="Valas R."/>
            <person name="Veluchamy A."/>
            <person name="Ward B.J."/>
            <person name="Allen A."/>
            <person name="Barry K."/>
            <person name="Falciatore A."/>
            <person name="Ferrante M."/>
            <person name="Fortunato A.E."/>
            <person name="Gloeckner G."/>
            <person name="Gruber A."/>
            <person name="Hipkin R."/>
            <person name="Janech M."/>
            <person name="Kroth P."/>
            <person name="Leese F."/>
            <person name="Lindquist E."/>
            <person name="Lyon B.R."/>
            <person name="Martin J."/>
            <person name="Mayer C."/>
            <person name="Parker M."/>
            <person name="Quesneville H."/>
            <person name="Raymond J."/>
            <person name="Uhlig C."/>
            <person name="Valentin K.U."/>
            <person name="Worden A.Z."/>
            <person name="Armbrust E.V."/>
            <person name="Bowler C."/>
            <person name="Green B."/>
            <person name="Moulton V."/>
            <person name="Van Oosterhout C."/>
            <person name="Grigoriev I."/>
        </authorList>
    </citation>
    <scope>NUCLEOTIDE SEQUENCE [LARGE SCALE GENOMIC DNA]</scope>
    <source>
        <strain evidence="2 3">CCMP1102</strain>
    </source>
</reference>
<dbReference type="KEGG" id="fcy:FRACYDRAFT_250992"/>
<feature type="compositionally biased region" description="Low complexity" evidence="1">
    <location>
        <begin position="461"/>
        <end position="471"/>
    </location>
</feature>
<dbReference type="Proteomes" id="UP000095751">
    <property type="component" value="Unassembled WGS sequence"/>
</dbReference>
<evidence type="ECO:0000313" key="2">
    <source>
        <dbReference type="EMBL" id="OEU07570.1"/>
    </source>
</evidence>
<feature type="compositionally biased region" description="Low complexity" evidence="1">
    <location>
        <begin position="330"/>
        <end position="350"/>
    </location>
</feature>
<keyword evidence="3" id="KW-1185">Reference proteome</keyword>
<feature type="compositionally biased region" description="Basic residues" evidence="1">
    <location>
        <begin position="201"/>
        <end position="221"/>
    </location>
</feature>
<dbReference type="AlphaFoldDB" id="A0A1E7ENQ2"/>
<gene>
    <name evidence="2" type="ORF">FRACYDRAFT_250992</name>
</gene>
<accession>A0A1E7ENQ2</accession>
<dbReference type="EMBL" id="KV784385">
    <property type="protein sequence ID" value="OEU07570.1"/>
    <property type="molecule type" value="Genomic_DNA"/>
</dbReference>
<feature type="region of interest" description="Disordered" evidence="1">
    <location>
        <begin position="326"/>
        <end position="356"/>
    </location>
</feature>
<feature type="region of interest" description="Disordered" evidence="1">
    <location>
        <begin position="201"/>
        <end position="259"/>
    </location>
</feature>
<sequence>MVDQQLPLKVRFADEKQNDKNEASNGASFFFMGGGDNKEEEDVDAMMTITTRTAINDDDDDDMKKVFPKKLQKELKHDQDSSTTKLNASHTSLTLEDVFTVGLSATTLDNNNSSSSCNYNSKRNTSAASQDSFALSYSTTCSYSAIKIMDTVEVFDIECDYTPEEISNIWFTQDEYKGFSKHCDEEAQRVEYCTKQRKIKRKIHDRKRLHRQAKRNQKKIQKQKEQEDEEDGDNIIENSNDDTNTNNEEDNNEQFSSWDRGMLSQPSVISVLYFSASKASKKFSHMKATKLATHVKKYLLESTLKEYADAVQALSILQKSLHSIKNGSHSTNIDSSNIDGNSSHSNNHSSRWGAGDVRKRRASTGCIIKKAISIADFAGHLLHAKPTAFRQLPPPKFMGGNTSSKDIIDLLPPKVERCLSPSSPTTVIGDDTSSKDIIGLLPPKVKRLLSPSSSSSTVVKISVSKSASKKPGSTRTKDKDKHTIENDFANERSPKPKRIKKHDCIPTPPLSDKKLSAKSLTGRRKPESIRLLVEVDDTSQHDDDIIKKQKKKKKKKEKKAAAAQKVQQPPSSPKSPSKGRKGTNATPTTPTTTATTTTPTSKQKNKVKLVKFIPKFSLNFDSASVGSSSGSKASKCKSATDTPKKSKKSKQLKKTSSERGLVSKLRLPLSGSLHSRLPLSGTREDFQAQPPTRKKSFITT</sequence>
<feature type="region of interest" description="Disordered" evidence="1">
    <location>
        <begin position="620"/>
        <end position="700"/>
    </location>
</feature>
<dbReference type="OrthoDB" id="10690418at2759"/>
<feature type="compositionally biased region" description="Low complexity" evidence="1">
    <location>
        <begin position="235"/>
        <end position="246"/>
    </location>
</feature>
<proteinExistence type="predicted"/>
<feature type="region of interest" description="Disordered" evidence="1">
    <location>
        <begin position="13"/>
        <end position="35"/>
    </location>
</feature>
<evidence type="ECO:0000256" key="1">
    <source>
        <dbReference type="SAM" id="MobiDB-lite"/>
    </source>
</evidence>
<evidence type="ECO:0000313" key="3">
    <source>
        <dbReference type="Proteomes" id="UP000095751"/>
    </source>
</evidence>
<feature type="compositionally biased region" description="Low complexity" evidence="1">
    <location>
        <begin position="585"/>
        <end position="600"/>
    </location>
</feature>
<name>A0A1E7ENQ2_9STRA</name>